<accession>A0A932ZYG7</accession>
<name>A0A932ZYG7_UNCTE</name>
<proteinExistence type="predicted"/>
<protein>
    <submittedName>
        <fullName evidence="7">Branched-chain amino acid ABC transporter permease</fullName>
    </submittedName>
</protein>
<feature type="transmembrane region" description="Helical" evidence="6">
    <location>
        <begin position="223"/>
        <end position="244"/>
    </location>
</feature>
<evidence type="ECO:0000256" key="1">
    <source>
        <dbReference type="ARBA" id="ARBA00004651"/>
    </source>
</evidence>
<dbReference type="InterPro" id="IPR001851">
    <property type="entry name" value="ABC_transp_permease"/>
</dbReference>
<evidence type="ECO:0000256" key="6">
    <source>
        <dbReference type="SAM" id="Phobius"/>
    </source>
</evidence>
<evidence type="ECO:0000256" key="5">
    <source>
        <dbReference type="ARBA" id="ARBA00023136"/>
    </source>
</evidence>
<feature type="transmembrane region" description="Helical" evidence="6">
    <location>
        <begin position="26"/>
        <end position="43"/>
    </location>
</feature>
<dbReference type="Pfam" id="PF02653">
    <property type="entry name" value="BPD_transp_2"/>
    <property type="match status" value="1"/>
</dbReference>
<feature type="transmembrane region" description="Helical" evidence="6">
    <location>
        <begin position="77"/>
        <end position="98"/>
    </location>
</feature>
<sequence>MSKRALKVPAAPAPASQAEELPAGKATLQLAAIALSLFSFVLWPGLVNVYQISFVFFGLQYVVLASSWNIISGFTGYVSFGHVAFFGIGSYTTAILVAKHGWPWYLTLPLAGLLAVVWAAFIGFPCLRLKGPYFAISMMGLNEVLRVVALSWESLTGGGLGITMPNAENSVSTYYAGLAVAALTVAMCYAIAHSRFGLRLAAIREDETAAEAMGVPTTRYKMYAFMLSAFWPGVIGGIVAYKLLYIEPDSTFF</sequence>
<evidence type="ECO:0000313" key="8">
    <source>
        <dbReference type="Proteomes" id="UP000752292"/>
    </source>
</evidence>
<evidence type="ECO:0000256" key="4">
    <source>
        <dbReference type="ARBA" id="ARBA00022989"/>
    </source>
</evidence>
<dbReference type="PANTHER" id="PTHR30482:SF10">
    <property type="entry name" value="HIGH-AFFINITY BRANCHED-CHAIN AMINO ACID TRANSPORT PROTEIN BRAE"/>
    <property type="match status" value="1"/>
</dbReference>
<comment type="caution">
    <text evidence="7">The sequence shown here is derived from an EMBL/GenBank/DDBJ whole genome shotgun (WGS) entry which is preliminary data.</text>
</comment>
<dbReference type="GO" id="GO:0005886">
    <property type="term" value="C:plasma membrane"/>
    <property type="evidence" value="ECO:0007669"/>
    <property type="project" value="UniProtKB-SubCell"/>
</dbReference>
<comment type="subcellular location">
    <subcellularLocation>
        <location evidence="1">Cell membrane</location>
        <topology evidence="1">Multi-pass membrane protein</topology>
    </subcellularLocation>
</comment>
<reference evidence="7" key="1">
    <citation type="submission" date="2020-07" db="EMBL/GenBank/DDBJ databases">
        <title>Huge and variable diversity of episymbiotic CPR bacteria and DPANN archaea in groundwater ecosystems.</title>
        <authorList>
            <person name="He C.Y."/>
            <person name="Keren R."/>
            <person name="Whittaker M."/>
            <person name="Farag I.F."/>
            <person name="Doudna J."/>
            <person name="Cate J.H.D."/>
            <person name="Banfield J.F."/>
        </authorList>
    </citation>
    <scope>NUCLEOTIDE SEQUENCE</scope>
    <source>
        <strain evidence="7">NC_groundwater_1370_Ag_S-0.2um_69_93</strain>
    </source>
</reference>
<dbReference type="InterPro" id="IPR043428">
    <property type="entry name" value="LivM-like"/>
</dbReference>
<dbReference type="AlphaFoldDB" id="A0A932ZYG7"/>
<dbReference type="GO" id="GO:0015658">
    <property type="term" value="F:branched-chain amino acid transmembrane transporter activity"/>
    <property type="evidence" value="ECO:0007669"/>
    <property type="project" value="InterPro"/>
</dbReference>
<dbReference type="PANTHER" id="PTHR30482">
    <property type="entry name" value="HIGH-AFFINITY BRANCHED-CHAIN AMINO ACID TRANSPORT SYSTEM PERMEASE"/>
    <property type="match status" value="1"/>
</dbReference>
<dbReference type="EMBL" id="JACQRX010000374">
    <property type="protein sequence ID" value="MBI4252497.1"/>
    <property type="molecule type" value="Genomic_DNA"/>
</dbReference>
<evidence type="ECO:0000313" key="7">
    <source>
        <dbReference type="EMBL" id="MBI4252497.1"/>
    </source>
</evidence>
<evidence type="ECO:0000256" key="3">
    <source>
        <dbReference type="ARBA" id="ARBA00022692"/>
    </source>
</evidence>
<evidence type="ECO:0000256" key="2">
    <source>
        <dbReference type="ARBA" id="ARBA00022475"/>
    </source>
</evidence>
<feature type="transmembrane region" description="Helical" evidence="6">
    <location>
        <begin position="172"/>
        <end position="192"/>
    </location>
</feature>
<gene>
    <name evidence="7" type="ORF">HY618_08565</name>
</gene>
<feature type="non-terminal residue" evidence="7">
    <location>
        <position position="253"/>
    </location>
</feature>
<dbReference type="Proteomes" id="UP000752292">
    <property type="component" value="Unassembled WGS sequence"/>
</dbReference>
<organism evidence="7 8">
    <name type="scientific">Tectimicrobiota bacterium</name>
    <dbReference type="NCBI Taxonomy" id="2528274"/>
    <lineage>
        <taxon>Bacteria</taxon>
        <taxon>Pseudomonadati</taxon>
        <taxon>Nitrospinota/Tectimicrobiota group</taxon>
        <taxon>Candidatus Tectimicrobiota</taxon>
    </lineage>
</organism>
<keyword evidence="3 6" id="KW-0812">Transmembrane</keyword>
<keyword evidence="4 6" id="KW-1133">Transmembrane helix</keyword>
<keyword evidence="5 6" id="KW-0472">Membrane</keyword>
<keyword evidence="2" id="KW-1003">Cell membrane</keyword>
<dbReference type="CDD" id="cd06581">
    <property type="entry name" value="TM_PBP1_LivM_like"/>
    <property type="match status" value="1"/>
</dbReference>
<feature type="transmembrane region" description="Helical" evidence="6">
    <location>
        <begin position="104"/>
        <end position="126"/>
    </location>
</feature>